<evidence type="ECO:0000256" key="2">
    <source>
        <dbReference type="ARBA" id="ARBA00022692"/>
    </source>
</evidence>
<dbReference type="Pfam" id="PF00664">
    <property type="entry name" value="ABC_membrane"/>
    <property type="match status" value="1"/>
</dbReference>
<sequence length="641" mass="64519">MSDVVRELLPTATGARTRRAAVELLARHRWLTLLTVAVFAGGAAAGLVAPFALGRIVDAVTERQGSGAVTAAAAVLLAGAFAQAALGAAGDALSAQVGESALARLRERVIARAFALPAQRIEEAGAGDLAARIGDDSSLVAAALRNVLPRITSASLTIVFTLLGLTALDWRFALAGLCAVPVQAATLRWYLRTSTPLYAAQRIAGGERSRQILESVSGAPAVRAFRLSREHTRRVAERSSQSVDYAVRAAVLRSRFFGRLNVAEYVGLALILVAGYALVHTGAARVGEATAAALMFTRLFDPVNVLLALAGTAQEAAAGLARLVGAADLAPAAGPGSAPAGTGTTDTDTVRASAAEAGAAKDTAGAGAPGGGKPPAVLARGITHDYRPGHPVLRGVDLRIAPGEQVTLVGPSGAGKSTLARIVAGVHPPTGGAVEIEPATGTEGASAGSDRPTVLLLDQDTHVFAGTLAENLLLARPGAPDSALRAALDRAGALAWAEALPEGLETVVGSGGASLTAVQAQQLALARLVLADPPVAVLDEAAAEAGSAGARQLAAAAREVLRGRTSLVVAHLLDQAVTADRVVVLEGGRIAEEGTPDELAAAGGRYAALWAAWSSRGAPALPEQRAAGWAEPGAGAAPPGA</sequence>
<gene>
    <name evidence="10" type="ORF">GCM10023082_47620</name>
</gene>
<organism evidence="10 11">
    <name type="scientific">Streptomyces tremellae</name>
    <dbReference type="NCBI Taxonomy" id="1124239"/>
    <lineage>
        <taxon>Bacteria</taxon>
        <taxon>Bacillati</taxon>
        <taxon>Actinomycetota</taxon>
        <taxon>Actinomycetes</taxon>
        <taxon>Kitasatosporales</taxon>
        <taxon>Streptomycetaceae</taxon>
        <taxon>Streptomyces</taxon>
    </lineage>
</organism>
<dbReference type="InterPro" id="IPR011527">
    <property type="entry name" value="ABC1_TM_dom"/>
</dbReference>
<dbReference type="Gene3D" id="1.20.1560.10">
    <property type="entry name" value="ABC transporter type 1, transmembrane domain"/>
    <property type="match status" value="1"/>
</dbReference>
<comment type="subcellular location">
    <subcellularLocation>
        <location evidence="1">Cell membrane</location>
        <topology evidence="1">Multi-pass membrane protein</topology>
    </subcellularLocation>
</comment>
<dbReference type="InterPro" id="IPR036640">
    <property type="entry name" value="ABC1_TM_sf"/>
</dbReference>
<keyword evidence="11" id="KW-1185">Reference proteome</keyword>
<feature type="compositionally biased region" description="Low complexity" evidence="7">
    <location>
        <begin position="626"/>
        <end position="641"/>
    </location>
</feature>
<dbReference type="Gene3D" id="3.40.50.300">
    <property type="entry name" value="P-loop containing nucleotide triphosphate hydrolases"/>
    <property type="match status" value="1"/>
</dbReference>
<evidence type="ECO:0000256" key="8">
    <source>
        <dbReference type="SAM" id="Phobius"/>
    </source>
</evidence>
<feature type="transmembrane region" description="Helical" evidence="8">
    <location>
        <begin position="172"/>
        <end position="191"/>
    </location>
</feature>
<dbReference type="CDD" id="cd07346">
    <property type="entry name" value="ABC_6TM_exporters"/>
    <property type="match status" value="1"/>
</dbReference>
<keyword evidence="6 8" id="KW-0472">Membrane</keyword>
<dbReference type="SUPFAM" id="SSF52540">
    <property type="entry name" value="P-loop containing nucleoside triphosphate hydrolases"/>
    <property type="match status" value="1"/>
</dbReference>
<feature type="transmembrane region" description="Helical" evidence="8">
    <location>
        <begin position="30"/>
        <end position="53"/>
    </location>
</feature>
<dbReference type="InterPro" id="IPR039421">
    <property type="entry name" value="Type_1_exporter"/>
</dbReference>
<name>A0ABP7FQU4_9ACTN</name>
<evidence type="ECO:0000256" key="3">
    <source>
        <dbReference type="ARBA" id="ARBA00022741"/>
    </source>
</evidence>
<feature type="transmembrane region" description="Helical" evidence="8">
    <location>
        <begin position="262"/>
        <end position="279"/>
    </location>
</feature>
<proteinExistence type="predicted"/>
<evidence type="ECO:0000313" key="10">
    <source>
        <dbReference type="EMBL" id="GAA3745436.1"/>
    </source>
</evidence>
<evidence type="ECO:0000313" key="11">
    <source>
        <dbReference type="Proteomes" id="UP001499884"/>
    </source>
</evidence>
<evidence type="ECO:0000259" key="9">
    <source>
        <dbReference type="SMART" id="SM00382"/>
    </source>
</evidence>
<dbReference type="InterPro" id="IPR003439">
    <property type="entry name" value="ABC_transporter-like_ATP-bd"/>
</dbReference>
<dbReference type="SUPFAM" id="SSF90123">
    <property type="entry name" value="ABC transporter transmembrane region"/>
    <property type="match status" value="1"/>
</dbReference>
<evidence type="ECO:0000256" key="4">
    <source>
        <dbReference type="ARBA" id="ARBA00022840"/>
    </source>
</evidence>
<dbReference type="InterPro" id="IPR027417">
    <property type="entry name" value="P-loop_NTPase"/>
</dbReference>
<evidence type="ECO:0000256" key="5">
    <source>
        <dbReference type="ARBA" id="ARBA00022989"/>
    </source>
</evidence>
<dbReference type="Pfam" id="PF00005">
    <property type="entry name" value="ABC_tran"/>
    <property type="match status" value="1"/>
</dbReference>
<dbReference type="PANTHER" id="PTHR24221">
    <property type="entry name" value="ATP-BINDING CASSETTE SUB-FAMILY B"/>
    <property type="match status" value="1"/>
</dbReference>
<protein>
    <submittedName>
        <fullName evidence="10">ABC transporter ATP-binding protein</fullName>
    </submittedName>
</protein>
<comment type="caution">
    <text evidence="10">The sequence shown here is derived from an EMBL/GenBank/DDBJ whole genome shotgun (WGS) entry which is preliminary data.</text>
</comment>
<keyword evidence="2 8" id="KW-0812">Transmembrane</keyword>
<accession>A0ABP7FQU4</accession>
<dbReference type="InterPro" id="IPR003593">
    <property type="entry name" value="AAA+_ATPase"/>
</dbReference>
<dbReference type="SMART" id="SM00382">
    <property type="entry name" value="AAA"/>
    <property type="match status" value="1"/>
</dbReference>
<feature type="region of interest" description="Disordered" evidence="7">
    <location>
        <begin position="621"/>
        <end position="641"/>
    </location>
</feature>
<reference evidence="11" key="1">
    <citation type="journal article" date="2019" name="Int. J. Syst. Evol. Microbiol.">
        <title>The Global Catalogue of Microorganisms (GCM) 10K type strain sequencing project: providing services to taxonomists for standard genome sequencing and annotation.</title>
        <authorList>
            <consortium name="The Broad Institute Genomics Platform"/>
            <consortium name="The Broad Institute Genome Sequencing Center for Infectious Disease"/>
            <person name="Wu L."/>
            <person name="Ma J."/>
        </authorList>
    </citation>
    <scope>NUCLEOTIDE SEQUENCE [LARGE SCALE GENOMIC DNA]</scope>
    <source>
        <strain evidence="11">JCM 30846</strain>
    </source>
</reference>
<keyword evidence="4 10" id="KW-0067">ATP-binding</keyword>
<keyword evidence="5 8" id="KW-1133">Transmembrane helix</keyword>
<feature type="domain" description="AAA+ ATPase" evidence="9">
    <location>
        <begin position="402"/>
        <end position="589"/>
    </location>
</feature>
<dbReference type="PANTHER" id="PTHR24221:SF654">
    <property type="entry name" value="ATP-BINDING CASSETTE SUB-FAMILY B MEMBER 6"/>
    <property type="match status" value="1"/>
</dbReference>
<dbReference type="EMBL" id="BAABEP010000040">
    <property type="protein sequence ID" value="GAA3745436.1"/>
    <property type="molecule type" value="Genomic_DNA"/>
</dbReference>
<evidence type="ECO:0000256" key="1">
    <source>
        <dbReference type="ARBA" id="ARBA00004651"/>
    </source>
</evidence>
<dbReference type="Proteomes" id="UP001499884">
    <property type="component" value="Unassembled WGS sequence"/>
</dbReference>
<keyword evidence="3" id="KW-0547">Nucleotide-binding</keyword>
<dbReference type="RefSeq" id="WP_345651136.1">
    <property type="nucleotide sequence ID" value="NZ_BAABEP010000040.1"/>
</dbReference>
<dbReference type="GO" id="GO:0005524">
    <property type="term" value="F:ATP binding"/>
    <property type="evidence" value="ECO:0007669"/>
    <property type="project" value="UniProtKB-KW"/>
</dbReference>
<evidence type="ECO:0000256" key="7">
    <source>
        <dbReference type="SAM" id="MobiDB-lite"/>
    </source>
</evidence>
<evidence type="ECO:0000256" key="6">
    <source>
        <dbReference type="ARBA" id="ARBA00023136"/>
    </source>
</evidence>